<dbReference type="AlphaFoldDB" id="A0A0F9GQB6"/>
<sequence length="42" mass="5062">MLRRMPGSWKGTRRKFHSSLIVLNQSYNKQEDNENEKHADRC</sequence>
<comment type="caution">
    <text evidence="1">The sequence shown here is derived from an EMBL/GenBank/DDBJ whole genome shotgun (WGS) entry which is preliminary data.</text>
</comment>
<dbReference type="EMBL" id="LAZR01027591">
    <property type="protein sequence ID" value="KKL65267.1"/>
    <property type="molecule type" value="Genomic_DNA"/>
</dbReference>
<name>A0A0F9GQB6_9ZZZZ</name>
<accession>A0A0F9GQB6</accession>
<evidence type="ECO:0000313" key="1">
    <source>
        <dbReference type="EMBL" id="KKL65267.1"/>
    </source>
</evidence>
<protein>
    <submittedName>
        <fullName evidence="1">Uncharacterized protein</fullName>
    </submittedName>
</protein>
<gene>
    <name evidence="1" type="ORF">LCGC14_2156720</name>
</gene>
<feature type="non-terminal residue" evidence="1">
    <location>
        <position position="42"/>
    </location>
</feature>
<organism evidence="1">
    <name type="scientific">marine sediment metagenome</name>
    <dbReference type="NCBI Taxonomy" id="412755"/>
    <lineage>
        <taxon>unclassified sequences</taxon>
        <taxon>metagenomes</taxon>
        <taxon>ecological metagenomes</taxon>
    </lineage>
</organism>
<proteinExistence type="predicted"/>
<reference evidence="1" key="1">
    <citation type="journal article" date="2015" name="Nature">
        <title>Complex archaea that bridge the gap between prokaryotes and eukaryotes.</title>
        <authorList>
            <person name="Spang A."/>
            <person name="Saw J.H."/>
            <person name="Jorgensen S.L."/>
            <person name="Zaremba-Niedzwiedzka K."/>
            <person name="Martijn J."/>
            <person name="Lind A.E."/>
            <person name="van Eijk R."/>
            <person name="Schleper C."/>
            <person name="Guy L."/>
            <person name="Ettema T.J."/>
        </authorList>
    </citation>
    <scope>NUCLEOTIDE SEQUENCE</scope>
</reference>